<sequence>MFSKEFKKALQELPSAEKDKLIFRLIKIDLDLANRLYFELVDIETIEEKRATFELLLSKKIKQITNRFYSIVFFYYKIYDM</sequence>
<accession>A0ABS5CPT9</accession>
<name>A0ABS5CPT9_9FLAO</name>
<protein>
    <submittedName>
        <fullName evidence="1">Uncharacterized protein</fullName>
    </submittedName>
</protein>
<organism evidence="1 2">
    <name type="scientific">Flavobacterium flabelliforme</name>
    <dbReference type="NCBI Taxonomy" id="2816119"/>
    <lineage>
        <taxon>Bacteria</taxon>
        <taxon>Pseudomonadati</taxon>
        <taxon>Bacteroidota</taxon>
        <taxon>Flavobacteriia</taxon>
        <taxon>Flavobacteriales</taxon>
        <taxon>Flavobacteriaceae</taxon>
        <taxon>Flavobacterium</taxon>
    </lineage>
</organism>
<dbReference type="RefSeq" id="WP_210644470.1">
    <property type="nucleotide sequence ID" value="NZ_JAGFBU010000001.1"/>
</dbReference>
<evidence type="ECO:0000313" key="2">
    <source>
        <dbReference type="Proteomes" id="UP000674217"/>
    </source>
</evidence>
<comment type="caution">
    <text evidence="1">The sequence shown here is derived from an EMBL/GenBank/DDBJ whole genome shotgun (WGS) entry which is preliminary data.</text>
</comment>
<reference evidence="1 2" key="1">
    <citation type="submission" date="2021-03" db="EMBL/GenBank/DDBJ databases">
        <title>Flavobacterium Flabelliformis Sp. Nov. And Flavobacterium Geliluteum Sp. Nov., Two Novel Multidrug Resistant Psychrophilic Species Isolated From Antarctica.</title>
        <authorList>
            <person name="Kralova S."/>
            <person name="Busse H.J."/>
            <person name="Bezdicek M."/>
            <person name="Nykrynova M."/>
            <person name="Kroupova E."/>
            <person name="Krsek D."/>
            <person name="Sedlacek I."/>
        </authorList>
    </citation>
    <scope>NUCLEOTIDE SEQUENCE [LARGE SCALE GENOMIC DNA]</scope>
    <source>
        <strain evidence="1 2">P4023</strain>
    </source>
</reference>
<gene>
    <name evidence="1" type="ORF">J3S90_02300</name>
</gene>
<evidence type="ECO:0000313" key="1">
    <source>
        <dbReference type="EMBL" id="MBP4140628.1"/>
    </source>
</evidence>
<keyword evidence="2" id="KW-1185">Reference proteome</keyword>
<proteinExistence type="predicted"/>
<dbReference type="Proteomes" id="UP000674217">
    <property type="component" value="Unassembled WGS sequence"/>
</dbReference>
<dbReference type="EMBL" id="JAGFBU010000001">
    <property type="protein sequence ID" value="MBP4140628.1"/>
    <property type="molecule type" value="Genomic_DNA"/>
</dbReference>